<comment type="function">
    <text evidence="7">One of the primary rRNA binding proteins, it binds directly to 16S rRNA central domain where it helps coordinate assembly of the platform of the 30S subunit.</text>
</comment>
<dbReference type="HAMAP" id="MF_01302_B">
    <property type="entry name" value="Ribosomal_uS8_B"/>
    <property type="match status" value="1"/>
</dbReference>
<dbReference type="Proteomes" id="UP000177310">
    <property type="component" value="Unassembled WGS sequence"/>
</dbReference>
<evidence type="ECO:0000256" key="6">
    <source>
        <dbReference type="ARBA" id="ARBA00035258"/>
    </source>
</evidence>
<keyword evidence="5 7" id="KW-0687">Ribonucleoprotein</keyword>
<evidence type="ECO:0000256" key="2">
    <source>
        <dbReference type="ARBA" id="ARBA00022730"/>
    </source>
</evidence>
<dbReference type="PANTHER" id="PTHR11758">
    <property type="entry name" value="40S RIBOSOMAL PROTEIN S15A"/>
    <property type="match status" value="1"/>
</dbReference>
<keyword evidence="3 7" id="KW-0694">RNA-binding</keyword>
<dbReference type="FunFam" id="3.30.1490.10:FF:000001">
    <property type="entry name" value="30S ribosomal protein S8"/>
    <property type="match status" value="1"/>
</dbReference>
<gene>
    <name evidence="7" type="primary">rpsH</name>
    <name evidence="9" type="ORF">A3J59_02000</name>
</gene>
<protein>
    <recommendedName>
        <fullName evidence="6 7">Small ribosomal subunit protein uS8</fullName>
    </recommendedName>
</protein>
<comment type="subunit">
    <text evidence="7">Part of the 30S ribosomal subunit. Contacts proteins S5 and S12.</text>
</comment>
<evidence type="ECO:0000256" key="5">
    <source>
        <dbReference type="ARBA" id="ARBA00023274"/>
    </source>
</evidence>
<evidence type="ECO:0000313" key="10">
    <source>
        <dbReference type="Proteomes" id="UP000177310"/>
    </source>
</evidence>
<evidence type="ECO:0000313" key="9">
    <source>
        <dbReference type="EMBL" id="OGY52442.1"/>
    </source>
</evidence>
<dbReference type="InterPro" id="IPR035987">
    <property type="entry name" value="Ribosomal_uS8_sf"/>
</dbReference>
<dbReference type="GO" id="GO:0006412">
    <property type="term" value="P:translation"/>
    <property type="evidence" value="ECO:0007669"/>
    <property type="project" value="UniProtKB-UniRule"/>
</dbReference>
<proteinExistence type="inferred from homology"/>
<dbReference type="FunFam" id="3.30.1370.30:FF:000002">
    <property type="entry name" value="30S ribosomal protein S8"/>
    <property type="match status" value="1"/>
</dbReference>
<dbReference type="GO" id="GO:1990904">
    <property type="term" value="C:ribonucleoprotein complex"/>
    <property type="evidence" value="ECO:0007669"/>
    <property type="project" value="UniProtKB-KW"/>
</dbReference>
<accession>A0A1G1YJC1</accession>
<evidence type="ECO:0000256" key="3">
    <source>
        <dbReference type="ARBA" id="ARBA00022884"/>
    </source>
</evidence>
<dbReference type="STRING" id="1797542.A3J59_02000"/>
<dbReference type="NCBIfam" id="NF001109">
    <property type="entry name" value="PRK00136.1"/>
    <property type="match status" value="1"/>
</dbReference>
<organism evidence="9 10">
    <name type="scientific">Candidatus Buchananbacteria bacterium RIFCSPHIGHO2_02_FULL_56_16</name>
    <dbReference type="NCBI Taxonomy" id="1797542"/>
    <lineage>
        <taxon>Bacteria</taxon>
        <taxon>Candidatus Buchananiibacteriota</taxon>
    </lineage>
</organism>
<dbReference type="GO" id="GO:0005840">
    <property type="term" value="C:ribosome"/>
    <property type="evidence" value="ECO:0007669"/>
    <property type="project" value="UniProtKB-KW"/>
</dbReference>
<name>A0A1G1YJC1_9BACT</name>
<dbReference type="Gene3D" id="3.30.1490.10">
    <property type="match status" value="1"/>
</dbReference>
<sequence>MTDPIADMLTRIRNALAVRKTEVVLPYSKLKFNVAEILRTEGFVRKVEKIAKGTADNRIDQLRIVLKYLGPKEPAIAAIKRISKPGQRVYVTKDNIPVVLNNLGIAIISTSSGLMTNRQARKRGVGGEVICEVY</sequence>
<evidence type="ECO:0000256" key="7">
    <source>
        <dbReference type="HAMAP-Rule" id="MF_01302"/>
    </source>
</evidence>
<dbReference type="AlphaFoldDB" id="A0A1G1YJC1"/>
<dbReference type="EMBL" id="MHIL01000003">
    <property type="protein sequence ID" value="OGY52442.1"/>
    <property type="molecule type" value="Genomic_DNA"/>
</dbReference>
<dbReference type="InterPro" id="IPR000630">
    <property type="entry name" value="Ribosomal_uS8"/>
</dbReference>
<keyword evidence="2 7" id="KW-0699">rRNA-binding</keyword>
<reference evidence="9 10" key="1">
    <citation type="journal article" date="2016" name="Nat. Commun.">
        <title>Thousands of microbial genomes shed light on interconnected biogeochemical processes in an aquifer system.</title>
        <authorList>
            <person name="Anantharaman K."/>
            <person name="Brown C.T."/>
            <person name="Hug L.A."/>
            <person name="Sharon I."/>
            <person name="Castelle C.J."/>
            <person name="Probst A.J."/>
            <person name="Thomas B.C."/>
            <person name="Singh A."/>
            <person name="Wilkins M.J."/>
            <person name="Karaoz U."/>
            <person name="Brodie E.L."/>
            <person name="Williams K.H."/>
            <person name="Hubbard S.S."/>
            <person name="Banfield J.F."/>
        </authorList>
    </citation>
    <scope>NUCLEOTIDE SEQUENCE [LARGE SCALE GENOMIC DNA]</scope>
</reference>
<dbReference type="Pfam" id="PF00410">
    <property type="entry name" value="Ribosomal_S8"/>
    <property type="match status" value="1"/>
</dbReference>
<dbReference type="GO" id="GO:0019843">
    <property type="term" value="F:rRNA binding"/>
    <property type="evidence" value="ECO:0007669"/>
    <property type="project" value="UniProtKB-UniRule"/>
</dbReference>
<comment type="caution">
    <text evidence="9">The sequence shown here is derived from an EMBL/GenBank/DDBJ whole genome shotgun (WGS) entry which is preliminary data.</text>
</comment>
<evidence type="ECO:0000256" key="1">
    <source>
        <dbReference type="ARBA" id="ARBA00006471"/>
    </source>
</evidence>
<dbReference type="GO" id="GO:0003735">
    <property type="term" value="F:structural constituent of ribosome"/>
    <property type="evidence" value="ECO:0007669"/>
    <property type="project" value="InterPro"/>
</dbReference>
<dbReference type="InterPro" id="IPR047863">
    <property type="entry name" value="Ribosomal_uS8_CS"/>
</dbReference>
<dbReference type="PROSITE" id="PS00053">
    <property type="entry name" value="RIBOSOMAL_S8"/>
    <property type="match status" value="1"/>
</dbReference>
<dbReference type="Gene3D" id="3.30.1370.30">
    <property type="match status" value="1"/>
</dbReference>
<dbReference type="GO" id="GO:0005737">
    <property type="term" value="C:cytoplasm"/>
    <property type="evidence" value="ECO:0007669"/>
    <property type="project" value="UniProtKB-ARBA"/>
</dbReference>
<evidence type="ECO:0000256" key="8">
    <source>
        <dbReference type="RuleBase" id="RU003660"/>
    </source>
</evidence>
<dbReference type="SUPFAM" id="SSF56047">
    <property type="entry name" value="Ribosomal protein S8"/>
    <property type="match status" value="1"/>
</dbReference>
<keyword evidence="4 7" id="KW-0689">Ribosomal protein</keyword>
<comment type="similarity">
    <text evidence="1 7 8">Belongs to the universal ribosomal protein uS8 family.</text>
</comment>
<evidence type="ECO:0000256" key="4">
    <source>
        <dbReference type="ARBA" id="ARBA00022980"/>
    </source>
</evidence>